<keyword evidence="1" id="KW-1133">Transmembrane helix</keyword>
<accession>A0A828Z7J4</accession>
<feature type="transmembrane region" description="Helical" evidence="1">
    <location>
        <begin position="63"/>
        <end position="86"/>
    </location>
</feature>
<feature type="transmembrane region" description="Helical" evidence="1">
    <location>
        <begin position="92"/>
        <end position="114"/>
    </location>
</feature>
<keyword evidence="1" id="KW-0812">Transmembrane</keyword>
<keyword evidence="1" id="KW-0472">Membrane</keyword>
<gene>
    <name evidence="2" type="ORF">LEP1GSC036_0704</name>
</gene>
<proteinExistence type="predicted"/>
<keyword evidence="2" id="KW-0449">Lipoprotein</keyword>
<dbReference type="AlphaFoldDB" id="A0A828Z7J4"/>
<dbReference type="EMBL" id="AFLV02000009">
    <property type="protein sequence ID" value="EKR65933.1"/>
    <property type="molecule type" value="Genomic_DNA"/>
</dbReference>
<protein>
    <submittedName>
        <fullName evidence="2">Putative lipoprotein</fullName>
    </submittedName>
</protein>
<organism evidence="2 3">
    <name type="scientific">Leptospira weilii str. 2006001853</name>
    <dbReference type="NCBI Taxonomy" id="1001589"/>
    <lineage>
        <taxon>Bacteria</taxon>
        <taxon>Pseudomonadati</taxon>
        <taxon>Spirochaetota</taxon>
        <taxon>Spirochaetia</taxon>
        <taxon>Leptospirales</taxon>
        <taxon>Leptospiraceae</taxon>
        <taxon>Leptospira</taxon>
    </lineage>
</organism>
<evidence type="ECO:0000256" key="1">
    <source>
        <dbReference type="SAM" id="Phobius"/>
    </source>
</evidence>
<name>A0A828Z7J4_9LEPT</name>
<reference evidence="2 3" key="1">
    <citation type="submission" date="2012-10" db="EMBL/GenBank/DDBJ databases">
        <authorList>
            <person name="Harkins D.M."/>
            <person name="Durkin A.S."/>
            <person name="Brinkac L.M."/>
            <person name="Haft D.H."/>
            <person name="Selengut J.D."/>
            <person name="Sanka R."/>
            <person name="DePew J."/>
            <person name="Purushe J."/>
            <person name="Whelen A.C."/>
            <person name="Vinetz J.M."/>
            <person name="Sutton G.G."/>
            <person name="Nierman W.C."/>
            <person name="Fouts D.E."/>
        </authorList>
    </citation>
    <scope>NUCLEOTIDE SEQUENCE [LARGE SCALE GENOMIC DNA]</scope>
    <source>
        <strain evidence="2 3">2006001853</strain>
    </source>
</reference>
<sequence>MNSKMSWKKYLLGFAVLILVLVAGCEVFYPERKFLSGSVLALFLLVPFYLLKMITILRFPEKGVGIQMGIMAASFFCSGIAVWVAVSQNDSSDFIIGFLIAHFSHFLIVVFASFESSGSVIK</sequence>
<dbReference type="Proteomes" id="UP000001338">
    <property type="component" value="Unassembled WGS sequence"/>
</dbReference>
<evidence type="ECO:0000313" key="2">
    <source>
        <dbReference type="EMBL" id="EKR65933.1"/>
    </source>
</evidence>
<feature type="transmembrane region" description="Helical" evidence="1">
    <location>
        <begin position="34"/>
        <end position="51"/>
    </location>
</feature>
<evidence type="ECO:0000313" key="3">
    <source>
        <dbReference type="Proteomes" id="UP000001338"/>
    </source>
</evidence>
<comment type="caution">
    <text evidence="2">The sequence shown here is derived from an EMBL/GenBank/DDBJ whole genome shotgun (WGS) entry which is preliminary data.</text>
</comment>
<dbReference type="PROSITE" id="PS51257">
    <property type="entry name" value="PROKAR_LIPOPROTEIN"/>
    <property type="match status" value="1"/>
</dbReference>